<organism evidence="6 7">
    <name type="scientific">Lithohypha guttulata</name>
    <dbReference type="NCBI Taxonomy" id="1690604"/>
    <lineage>
        <taxon>Eukaryota</taxon>
        <taxon>Fungi</taxon>
        <taxon>Dikarya</taxon>
        <taxon>Ascomycota</taxon>
        <taxon>Pezizomycotina</taxon>
        <taxon>Eurotiomycetes</taxon>
        <taxon>Chaetothyriomycetidae</taxon>
        <taxon>Chaetothyriales</taxon>
        <taxon>Trichomeriaceae</taxon>
        <taxon>Lithohypha</taxon>
    </lineage>
</organism>
<evidence type="ECO:0000313" key="7">
    <source>
        <dbReference type="Proteomes" id="UP001345013"/>
    </source>
</evidence>
<keyword evidence="7" id="KW-1185">Reference proteome</keyword>
<dbReference type="EMBL" id="JAVRRG010000064">
    <property type="protein sequence ID" value="KAK5092120.1"/>
    <property type="molecule type" value="Genomic_DNA"/>
</dbReference>
<comment type="similarity">
    <text evidence="2">Belongs to the threonine aldolase family.</text>
</comment>
<comment type="cofactor">
    <cofactor evidence="1">
        <name>pyridoxal 5'-phosphate</name>
        <dbReference type="ChEBI" id="CHEBI:597326"/>
    </cofactor>
</comment>
<dbReference type="SUPFAM" id="SSF53383">
    <property type="entry name" value="PLP-dependent transferases"/>
    <property type="match status" value="1"/>
</dbReference>
<evidence type="ECO:0000259" key="5">
    <source>
        <dbReference type="Pfam" id="PF01212"/>
    </source>
</evidence>
<protein>
    <recommendedName>
        <fullName evidence="5">Aromatic amino acid beta-eliminating lyase/threonine aldolase domain-containing protein</fullName>
    </recommendedName>
</protein>
<feature type="region of interest" description="Disordered" evidence="4">
    <location>
        <begin position="1"/>
        <end position="54"/>
    </location>
</feature>
<accession>A0ABR0K8P4</accession>
<comment type="caution">
    <text evidence="6">The sequence shown here is derived from an EMBL/GenBank/DDBJ whole genome shotgun (WGS) entry which is preliminary data.</text>
</comment>
<dbReference type="PANTHER" id="PTHR48097">
    <property type="entry name" value="L-THREONINE ALDOLASE-RELATED"/>
    <property type="match status" value="1"/>
</dbReference>
<name>A0ABR0K8P4_9EURO</name>
<dbReference type="Pfam" id="PF01212">
    <property type="entry name" value="Beta_elim_lyase"/>
    <property type="match status" value="1"/>
</dbReference>
<feature type="domain" description="Aromatic amino acid beta-eliminating lyase/threonine aldolase" evidence="5">
    <location>
        <begin position="56"/>
        <end position="346"/>
    </location>
</feature>
<proteinExistence type="inferred from homology"/>
<feature type="compositionally biased region" description="Polar residues" evidence="4">
    <location>
        <begin position="19"/>
        <end position="47"/>
    </location>
</feature>
<evidence type="ECO:0000256" key="2">
    <source>
        <dbReference type="ARBA" id="ARBA00006966"/>
    </source>
</evidence>
<dbReference type="NCBIfam" id="NF041359">
    <property type="entry name" value="GntG_guanitoxin"/>
    <property type="match status" value="1"/>
</dbReference>
<reference evidence="6 7" key="1">
    <citation type="submission" date="2023-08" db="EMBL/GenBank/DDBJ databases">
        <title>Black Yeasts Isolated from many extreme environments.</title>
        <authorList>
            <person name="Coleine C."/>
            <person name="Stajich J.E."/>
            <person name="Selbmann L."/>
        </authorList>
    </citation>
    <scope>NUCLEOTIDE SEQUENCE [LARGE SCALE GENOMIC DNA]</scope>
    <source>
        <strain evidence="6 7">CCFEE 5885</strain>
    </source>
</reference>
<dbReference type="PIRSF" id="PIRSF017617">
    <property type="entry name" value="Thr_aldolase"/>
    <property type="match status" value="1"/>
</dbReference>
<dbReference type="PANTHER" id="PTHR48097:SF9">
    <property type="entry name" value="L-THREONINE ALDOLASE"/>
    <property type="match status" value="1"/>
</dbReference>
<keyword evidence="3" id="KW-0663">Pyridoxal phosphate</keyword>
<sequence>MAPSSNGPDPYLAGVNEDANGSHNATDFNSNPQQTTKMETHPTSSEWHQPGPNAYDFHSDTITTPTLSMLQAITKCTLTDDIYRGDPTTAALENHLATLSGHEAGLLVMSGTMGNQVSVRSHLTTPPHTVLCDARSHIANYEAGGISTLSGAQLVTVWPANNHHLTLSDITKHVVTSDDVHAAPTRVISLENTLAGMIMPLSEVQRIRDFAHEHNIILHLDGARIWEAVAAKAGSLTEYCSLFDSVSLCFSKGLGAPIGSMLVGSSAFIKQAKRIRKMMGGSTRQSGIIAAAARVAVDEGFGSGPNGEGGKLRDCHAKARRIGKLWEDKGGKLTWPVETNMVWLDLESAGVSNTEFAGVAREEEEALMALERTMERVLAKK</sequence>
<dbReference type="InterPro" id="IPR023603">
    <property type="entry name" value="Low_specificity_L-TA-like"/>
</dbReference>
<dbReference type="Proteomes" id="UP001345013">
    <property type="component" value="Unassembled WGS sequence"/>
</dbReference>
<evidence type="ECO:0000256" key="4">
    <source>
        <dbReference type="SAM" id="MobiDB-lite"/>
    </source>
</evidence>
<dbReference type="InterPro" id="IPR001597">
    <property type="entry name" value="ArAA_b-elim_lyase/Thr_aldolase"/>
</dbReference>
<evidence type="ECO:0000256" key="1">
    <source>
        <dbReference type="ARBA" id="ARBA00001933"/>
    </source>
</evidence>
<gene>
    <name evidence="6" type="ORF">LTR24_005561</name>
</gene>
<dbReference type="Gene3D" id="3.40.640.10">
    <property type="entry name" value="Type I PLP-dependent aspartate aminotransferase-like (Major domain)"/>
    <property type="match status" value="1"/>
</dbReference>
<evidence type="ECO:0000256" key="3">
    <source>
        <dbReference type="ARBA" id="ARBA00022898"/>
    </source>
</evidence>
<dbReference type="InterPro" id="IPR015421">
    <property type="entry name" value="PyrdxlP-dep_Trfase_major"/>
</dbReference>
<dbReference type="InterPro" id="IPR015424">
    <property type="entry name" value="PyrdxlP-dep_Trfase"/>
</dbReference>
<evidence type="ECO:0000313" key="6">
    <source>
        <dbReference type="EMBL" id="KAK5092120.1"/>
    </source>
</evidence>